<dbReference type="InterPro" id="IPR001387">
    <property type="entry name" value="Cro/C1-type_HTH"/>
</dbReference>
<organism evidence="2 3">
    <name type="scientific">Francisella salimarina</name>
    <dbReference type="NCBI Taxonomy" id="2599927"/>
    <lineage>
        <taxon>Bacteria</taxon>
        <taxon>Pseudomonadati</taxon>
        <taxon>Pseudomonadota</taxon>
        <taxon>Gammaproteobacteria</taxon>
        <taxon>Thiotrichales</taxon>
        <taxon>Francisellaceae</taxon>
        <taxon>Francisella</taxon>
    </lineage>
</organism>
<dbReference type="InterPro" id="IPR050077">
    <property type="entry name" value="LexA_repressor"/>
</dbReference>
<dbReference type="KEGG" id="fsr:KQR59_04065"/>
<accession>A0AAJ4TLN5</accession>
<dbReference type="SMART" id="SM00530">
    <property type="entry name" value="HTH_XRE"/>
    <property type="match status" value="1"/>
</dbReference>
<dbReference type="AlphaFoldDB" id="A0AAJ4TLN5"/>
<protein>
    <submittedName>
        <fullName evidence="2">Helix-turn-helix domain-containing protein</fullName>
    </submittedName>
</protein>
<dbReference type="PROSITE" id="PS50943">
    <property type="entry name" value="HTH_CROC1"/>
    <property type="match status" value="1"/>
</dbReference>
<sequence>MFVYSKDLKPLLKEKGIKQATLAEKLGISTRAIKGWISGINSPTYERHLELMEILGVENEYNNDESIISIPVLSYVQAGEFTDSAIDIEPIDYLKIPKELVPKDGFSLKVQGDSMLYDICEHQKLDSRYSKFTLYDGENIIIDPNDKNIQSLLGKVVVARNNDGATVKLLHKENNEILLMPLNSKYQDNQSILKPDEAEIIGKVVNAYSVRSFS</sequence>
<evidence type="ECO:0000259" key="1">
    <source>
        <dbReference type="PROSITE" id="PS50943"/>
    </source>
</evidence>
<evidence type="ECO:0000313" key="3">
    <source>
        <dbReference type="Proteomes" id="UP000683421"/>
    </source>
</evidence>
<dbReference type="InterPro" id="IPR039418">
    <property type="entry name" value="LexA-like"/>
</dbReference>
<dbReference type="Pfam" id="PF01381">
    <property type="entry name" value="HTH_3"/>
    <property type="match status" value="1"/>
</dbReference>
<dbReference type="Pfam" id="PF00717">
    <property type="entry name" value="Peptidase_S24"/>
    <property type="match status" value="1"/>
</dbReference>
<reference evidence="2 3" key="1">
    <citation type="submission" date="2021-06" db="EMBL/GenBank/DDBJ databases">
        <title>Ulceroglandular infection and bacteremia caused by Francisella salimarina in an immunocompromised patient, France.</title>
        <authorList>
            <person name="Hennebique A."/>
            <person name="Caspar Y."/>
            <person name="Maurin M."/>
            <person name="Boisset S."/>
            <person name="Pelloux I."/>
            <person name="Gallego-Hernanz M.P."/>
            <person name="Burucoa C."/>
            <person name="Cazenave-Roblot F."/>
            <person name="Plouzeau C."/>
            <person name="Rammaert B."/>
        </authorList>
    </citation>
    <scope>NUCLEOTIDE SEQUENCE [LARGE SCALE GENOMIC DNA]</scope>
    <source>
        <strain evidence="2 3">CHUGA-F75</strain>
    </source>
</reference>
<feature type="domain" description="HTH cro/C1-type" evidence="1">
    <location>
        <begin position="8"/>
        <end position="62"/>
    </location>
</feature>
<evidence type="ECO:0000313" key="2">
    <source>
        <dbReference type="EMBL" id="QWV00066.1"/>
    </source>
</evidence>
<dbReference type="CDD" id="cd00093">
    <property type="entry name" value="HTH_XRE"/>
    <property type="match status" value="1"/>
</dbReference>
<dbReference type="PANTHER" id="PTHR33516">
    <property type="entry name" value="LEXA REPRESSOR"/>
    <property type="match status" value="1"/>
</dbReference>
<dbReference type="Proteomes" id="UP000683421">
    <property type="component" value="Chromosome"/>
</dbReference>
<dbReference type="RefSeq" id="WP_216692706.1">
    <property type="nucleotide sequence ID" value="NZ_CP076680.1"/>
</dbReference>
<dbReference type="InterPro" id="IPR015927">
    <property type="entry name" value="Peptidase_S24_S26A/B/C"/>
</dbReference>
<dbReference type="CDD" id="cd06529">
    <property type="entry name" value="S24_LexA-like"/>
    <property type="match status" value="1"/>
</dbReference>
<keyword evidence="3" id="KW-1185">Reference proteome</keyword>
<proteinExistence type="predicted"/>
<gene>
    <name evidence="2" type="ORF">KQR59_04065</name>
</gene>
<dbReference type="EMBL" id="CP076680">
    <property type="protein sequence ID" value="QWV00066.1"/>
    <property type="molecule type" value="Genomic_DNA"/>
</dbReference>
<name>A0AAJ4TLN5_9GAMM</name>
<dbReference type="PANTHER" id="PTHR33516:SF2">
    <property type="entry name" value="LEXA REPRESSOR-RELATED"/>
    <property type="match status" value="1"/>
</dbReference>